<reference evidence="1" key="1">
    <citation type="submission" date="2016-09" db="EMBL/GenBank/DDBJ databases">
        <title>The Complete Genome of Burkholderia sprentiae wsm5005.</title>
        <authorList>
            <person name="De Meyer S."/>
            <person name="Wang P."/>
            <person name="Terpolilli J."/>
        </authorList>
    </citation>
    <scope>NUCLEOTIDE SEQUENCE [LARGE SCALE GENOMIC DNA]</scope>
    <source>
        <strain evidence="1">WSM5005</strain>
    </source>
</reference>
<keyword evidence="2" id="KW-1185">Reference proteome</keyword>
<dbReference type="OrthoDB" id="9132812at2"/>
<dbReference type="EMBL" id="CP017561">
    <property type="protein sequence ID" value="APA84055.1"/>
    <property type="molecule type" value="Genomic_DNA"/>
</dbReference>
<evidence type="ECO:0000313" key="1">
    <source>
        <dbReference type="EMBL" id="APA84055.1"/>
    </source>
</evidence>
<accession>A0A1I9YCM2</accession>
<proteinExistence type="predicted"/>
<dbReference type="KEGG" id="pspw:BJG93_00545"/>
<sequence length="237" mass="26828">MDDLYLRQLPDDLQAFVRGIEQQSGIVIQVEVDPARGGTVACHVDEHGATLLVSREEFFQPASVMHELLHVRRFLVDGVPQIVVNDDYNDWTPELESGLTNLDNGLEHLIIVPEEILRFPGRREYWAGVLTRKLEEIRVNPLIPDDRRRHALVNWLFTHHVLMEGPQILAADGLVDELGLRQQADAFRDAIIPALAVKEEAVRRCLARLNIPFATAALKYIDSRARRSRAVALEPAI</sequence>
<dbReference type="Proteomes" id="UP000179860">
    <property type="component" value="Chromosome 1"/>
</dbReference>
<protein>
    <submittedName>
        <fullName evidence="1">Uncharacterized protein</fullName>
    </submittedName>
</protein>
<name>A0A1I9YCM2_9BURK</name>
<dbReference type="AlphaFoldDB" id="A0A1I9YCM2"/>
<reference evidence="1" key="2">
    <citation type="submission" date="2021-06" db="EMBL/GenBank/DDBJ databases">
        <authorList>
            <person name="Rogers T.H."/>
            <person name="Ramsay J.P."/>
            <person name="Wang P."/>
            <person name="Terpolilli J."/>
        </authorList>
    </citation>
    <scope>NUCLEOTIDE SEQUENCE [LARGE SCALE GENOMIC DNA]</scope>
    <source>
        <strain evidence="1">WSM5005</strain>
    </source>
</reference>
<organism evidence="1 2">
    <name type="scientific">Paraburkholderia sprentiae WSM5005</name>
    <dbReference type="NCBI Taxonomy" id="754502"/>
    <lineage>
        <taxon>Bacteria</taxon>
        <taxon>Pseudomonadati</taxon>
        <taxon>Pseudomonadota</taxon>
        <taxon>Betaproteobacteria</taxon>
        <taxon>Burkholderiales</taxon>
        <taxon>Burkholderiaceae</taxon>
        <taxon>Paraburkholderia</taxon>
    </lineage>
</organism>
<gene>
    <name evidence="1" type="ORF">BJG93_00545</name>
</gene>
<dbReference type="RefSeq" id="WP_027198548.1">
    <property type="nucleotide sequence ID" value="NZ_CP017561.2"/>
</dbReference>
<evidence type="ECO:0000313" key="2">
    <source>
        <dbReference type="Proteomes" id="UP000179860"/>
    </source>
</evidence>